<feature type="compositionally biased region" description="Polar residues" evidence="7">
    <location>
        <begin position="524"/>
        <end position="537"/>
    </location>
</feature>
<evidence type="ECO:0000259" key="9">
    <source>
        <dbReference type="PROSITE" id="PS50850"/>
    </source>
</evidence>
<dbReference type="VEuPathDB" id="FungiDB:A9K55_000180"/>
<sequence>MAQLPPYKHTAGLDKKLVSPEDGHLSSDELGSVHSGEDILGLQDMDPALNMKMHLVNNAIDEIGWTNYHLKLFFLNGFGYCVDSMILLFQSVIAGPAYKEFGSHGYKNALTIAVYSGMFTGAIFWGFSADVIGRKYAFNISLFICSVACIVAGAMPSWASLAFLIALLGFGGGGNLVMDTTVFLEYLPGDKQWLVTFMAAWWGFGQAICGFIAWGFLVPAQWNCLDDGPCRKADNWGWRYAMFTGGALVFVMSVLRIFVIRLKETPKYLLGAGEDALLVKNIQAMAKKYNRPCSLTLQRLEACGSIRSSHSKNKFSLGETFVHFRGLFCTKKIGLSTSLIWFSWMLIGLAYPLFYVFLPAYLKSRSGEFQRSVFETWRNYALTNVCGIPGPIIAGLMCNTRIFGRKYTMVVGSLLTMTFFFAYTAVKTSTQDLAFSCIIACVLNIYYGTLYAYTPEVLPSAHRGTGNGIAVALNRIMGIISAVIGTVADTSTSAPLYVCAGIFIVTAAVSASFPFEPYGKRSSDSTTPESSAGNFKSSENKQKNSKGTTDENELGPLARRLQEATEEALYTGGRAGRQAVQDAGFSEELKERLMSKITDAKFENDFAGALAEAGITSKGQKSHVSSFGARHAWAGEERTEDAVLRMLDDAKKPLKPDLRGNPIDTRLKRAPVLSPGQRAASARDKASAYSGLGMKEGQGLSDKEKDEMKKQFRERFQPEGRIGPVAISAVASMANERIENAIARGQFRNIPRGVGVETDSSASSNPYVDTTEYLMNRLIQRQALVPPWIEKQQELVREANSFRARLRSDWKRHAARLISSEGGSLQEQMQRAERYAAAEKLHNPRQRASDQIAVSSAVTDDPVMSKQLEQVEELEEVATQALERDIVAAGRPSTADFGQLPPPFRDAAWEAAEEKYMTLAVERLNDLARSYNILAPDLAKKPYFSLARERAVCYATVAPLLAGEIKNRTARVPASRLGGGGGQAASGGGDSGSLAGKGDAKVHVEGNEKAFGLKEWWRDFWKK</sequence>
<gene>
    <name evidence="10" type="ORF">A9K55_000180</name>
</gene>
<keyword evidence="4 8" id="KW-0812">Transmembrane</keyword>
<dbReference type="SUPFAM" id="SSF103473">
    <property type="entry name" value="MFS general substrate transporter"/>
    <property type="match status" value="1"/>
</dbReference>
<dbReference type="FunFam" id="1.20.1250.20:FF:000171">
    <property type="entry name" value="MFS general substrate transporter"/>
    <property type="match status" value="1"/>
</dbReference>
<evidence type="ECO:0000256" key="6">
    <source>
        <dbReference type="ARBA" id="ARBA00023136"/>
    </source>
</evidence>
<feature type="transmembrane region" description="Helical" evidence="8">
    <location>
        <begin position="161"/>
        <end position="187"/>
    </location>
</feature>
<keyword evidence="5 8" id="KW-1133">Transmembrane helix</keyword>
<reference evidence="10 11" key="1">
    <citation type="journal article" date="2017" name="BMC Genomics">
        <title>Chromosome level assembly and secondary metabolite potential of the parasitic fungus Cordyceps militaris.</title>
        <authorList>
            <person name="Kramer G.J."/>
            <person name="Nodwell J.R."/>
        </authorList>
    </citation>
    <scope>NUCLEOTIDE SEQUENCE [LARGE SCALE GENOMIC DNA]</scope>
    <source>
        <strain evidence="10 11">ATCC 34164</strain>
    </source>
</reference>
<dbReference type="EMBL" id="CP023328">
    <property type="protein sequence ID" value="ATY67131.1"/>
    <property type="molecule type" value="Genomic_DNA"/>
</dbReference>
<dbReference type="AlphaFoldDB" id="A0A2H4SVK5"/>
<dbReference type="Proteomes" id="UP000323067">
    <property type="component" value="Chromosome i"/>
</dbReference>
<evidence type="ECO:0000256" key="7">
    <source>
        <dbReference type="SAM" id="MobiDB-lite"/>
    </source>
</evidence>
<dbReference type="OrthoDB" id="3936150at2759"/>
<evidence type="ECO:0000256" key="4">
    <source>
        <dbReference type="ARBA" id="ARBA00022692"/>
    </source>
</evidence>
<comment type="similarity">
    <text evidence="2">Belongs to the major facilitator superfamily.</text>
</comment>
<evidence type="ECO:0000256" key="1">
    <source>
        <dbReference type="ARBA" id="ARBA00004141"/>
    </source>
</evidence>
<keyword evidence="6 8" id="KW-0472">Membrane</keyword>
<feature type="transmembrane region" description="Helical" evidence="8">
    <location>
        <begin position="237"/>
        <end position="259"/>
    </location>
</feature>
<name>A0A2H4SVK5_CORMI</name>
<dbReference type="PANTHER" id="PTHR39394:SF1">
    <property type="entry name" value="DNAJ HOMOLOGUE SUBFAMILY C MEMBER 28 CONSERVED DOMAIN-CONTAINING PROTEIN"/>
    <property type="match status" value="1"/>
</dbReference>
<dbReference type="GO" id="GO:0016020">
    <property type="term" value="C:membrane"/>
    <property type="evidence" value="ECO:0007669"/>
    <property type="project" value="UniProtKB-SubCell"/>
</dbReference>
<dbReference type="InterPro" id="IPR036259">
    <property type="entry name" value="MFS_trans_sf"/>
</dbReference>
<evidence type="ECO:0000256" key="5">
    <source>
        <dbReference type="ARBA" id="ARBA00022989"/>
    </source>
</evidence>
<dbReference type="InterPro" id="IPR011701">
    <property type="entry name" value="MFS"/>
</dbReference>
<dbReference type="Gene3D" id="1.20.1250.20">
    <property type="entry name" value="MFS general substrate transporter like domains"/>
    <property type="match status" value="1"/>
</dbReference>
<protein>
    <submittedName>
        <fullName evidence="10">Major facilitator superfamily general substrate transporter</fullName>
    </submittedName>
</protein>
<dbReference type="PROSITE" id="PS50850">
    <property type="entry name" value="MFS"/>
    <property type="match status" value="1"/>
</dbReference>
<dbReference type="GO" id="GO:0022857">
    <property type="term" value="F:transmembrane transporter activity"/>
    <property type="evidence" value="ECO:0007669"/>
    <property type="project" value="InterPro"/>
</dbReference>
<proteinExistence type="inferred from homology"/>
<evidence type="ECO:0000256" key="3">
    <source>
        <dbReference type="ARBA" id="ARBA00022448"/>
    </source>
</evidence>
<feature type="transmembrane region" description="Helical" evidence="8">
    <location>
        <begin position="136"/>
        <end position="155"/>
    </location>
</feature>
<evidence type="ECO:0000256" key="2">
    <source>
        <dbReference type="ARBA" id="ARBA00008335"/>
    </source>
</evidence>
<feature type="transmembrane region" description="Helical" evidence="8">
    <location>
        <begin position="407"/>
        <end position="426"/>
    </location>
</feature>
<feature type="transmembrane region" description="Helical" evidence="8">
    <location>
        <begin position="339"/>
        <end position="361"/>
    </location>
</feature>
<feature type="transmembrane region" description="Helical" evidence="8">
    <location>
        <begin position="432"/>
        <end position="453"/>
    </location>
</feature>
<feature type="compositionally biased region" description="Gly residues" evidence="7">
    <location>
        <begin position="977"/>
        <end position="991"/>
    </location>
</feature>
<evidence type="ECO:0000313" key="10">
    <source>
        <dbReference type="EMBL" id="ATY67131.1"/>
    </source>
</evidence>
<dbReference type="VEuPathDB" id="FungiDB:CCM_07492"/>
<feature type="domain" description="Major facilitator superfamily (MFS) profile" evidence="9">
    <location>
        <begin position="69"/>
        <end position="518"/>
    </location>
</feature>
<feature type="transmembrane region" description="Helical" evidence="8">
    <location>
        <begin position="194"/>
        <end position="217"/>
    </location>
</feature>
<organism evidence="10 11">
    <name type="scientific">Cordyceps militaris</name>
    <name type="common">Caterpillar fungus</name>
    <name type="synonym">Clavaria militaris</name>
    <dbReference type="NCBI Taxonomy" id="73501"/>
    <lineage>
        <taxon>Eukaryota</taxon>
        <taxon>Fungi</taxon>
        <taxon>Dikarya</taxon>
        <taxon>Ascomycota</taxon>
        <taxon>Pezizomycotina</taxon>
        <taxon>Sordariomycetes</taxon>
        <taxon>Hypocreomycetidae</taxon>
        <taxon>Hypocreales</taxon>
        <taxon>Cordycipitaceae</taxon>
        <taxon>Cordyceps</taxon>
    </lineage>
</organism>
<dbReference type="CDD" id="cd17316">
    <property type="entry name" value="MFS_SV2_like"/>
    <property type="match status" value="1"/>
</dbReference>
<accession>A0A2H4SVK5</accession>
<feature type="region of interest" description="Disordered" evidence="7">
    <location>
        <begin position="518"/>
        <end position="556"/>
    </location>
</feature>
<dbReference type="Pfam" id="PF07690">
    <property type="entry name" value="MFS_1"/>
    <property type="match status" value="1"/>
</dbReference>
<feature type="transmembrane region" description="Helical" evidence="8">
    <location>
        <begin position="494"/>
        <end position="515"/>
    </location>
</feature>
<keyword evidence="3" id="KW-0813">Transport</keyword>
<feature type="region of interest" description="Disordered" evidence="7">
    <location>
        <begin position="974"/>
        <end position="999"/>
    </location>
</feature>
<feature type="transmembrane region" description="Helical" evidence="8">
    <location>
        <begin position="73"/>
        <end position="98"/>
    </location>
</feature>
<evidence type="ECO:0000313" key="11">
    <source>
        <dbReference type="Proteomes" id="UP000323067"/>
    </source>
</evidence>
<dbReference type="Pfam" id="PF09350">
    <property type="entry name" value="DJC28_CD"/>
    <property type="match status" value="1"/>
</dbReference>
<dbReference type="InterPro" id="IPR020846">
    <property type="entry name" value="MFS_dom"/>
</dbReference>
<evidence type="ECO:0000256" key="8">
    <source>
        <dbReference type="SAM" id="Phobius"/>
    </source>
</evidence>
<dbReference type="InterPro" id="IPR018961">
    <property type="entry name" value="DnaJ_homolog_subfam-C_membr-28"/>
</dbReference>
<comment type="subcellular location">
    <subcellularLocation>
        <location evidence="1">Membrane</location>
        <topology evidence="1">Multi-pass membrane protein</topology>
    </subcellularLocation>
</comment>
<feature type="transmembrane region" description="Helical" evidence="8">
    <location>
        <begin position="465"/>
        <end position="488"/>
    </location>
</feature>
<dbReference type="PANTHER" id="PTHR39394">
    <property type="entry name" value="YALI0E31793P"/>
    <property type="match status" value="1"/>
</dbReference>
<feature type="transmembrane region" description="Helical" evidence="8">
    <location>
        <begin position="110"/>
        <end position="129"/>
    </location>
</feature>